<gene>
    <name evidence="2" type="ORF">NIDE2225</name>
</gene>
<dbReference type="OrthoDB" id="9182833at2"/>
<evidence type="ECO:0000256" key="1">
    <source>
        <dbReference type="SAM" id="MobiDB-lite"/>
    </source>
</evidence>
<dbReference type="KEGG" id="nde:NIDE2225"/>
<reference evidence="2 3" key="1">
    <citation type="journal article" date="2010" name="Proc. Natl. Acad. Sci. U.S.A.">
        <title>A Nitrospira metagenome illuminates the physiology and evolution of globally important nitrite-oxidizing bacteria.</title>
        <authorList>
            <person name="Lucker S."/>
            <person name="Wagner M."/>
            <person name="Maixner F."/>
            <person name="Pelletier E."/>
            <person name="Koch H."/>
            <person name="Vacherie B."/>
            <person name="Rattei T."/>
            <person name="Sinninghe Damste J."/>
            <person name="Spieck E."/>
            <person name="Le Paslier D."/>
            <person name="Daims H."/>
        </authorList>
    </citation>
    <scope>NUCLEOTIDE SEQUENCE [LARGE SCALE GENOMIC DNA]</scope>
</reference>
<name>D8P984_9BACT</name>
<dbReference type="STRING" id="330214.NIDE2225"/>
<dbReference type="HOGENOM" id="CLU_2521466_0_0_0"/>
<sequence length="84" mass="9027">MRRIVVNIDSLVLKGFRYEDRHAVAQGLQEQLTALFAEPGMAERLVSLGDVPRLRVDSISAADKAPPRQLGSDAADGIGKGVGR</sequence>
<protein>
    <submittedName>
        <fullName evidence="2">Uncharacterized protein</fullName>
    </submittedName>
</protein>
<dbReference type="EMBL" id="FP929003">
    <property type="protein sequence ID" value="CBK41941.1"/>
    <property type="molecule type" value="Genomic_DNA"/>
</dbReference>
<evidence type="ECO:0000313" key="2">
    <source>
        <dbReference type="EMBL" id="CBK41941.1"/>
    </source>
</evidence>
<dbReference type="AlphaFoldDB" id="D8P984"/>
<feature type="region of interest" description="Disordered" evidence="1">
    <location>
        <begin position="60"/>
        <end position="84"/>
    </location>
</feature>
<accession>D8P984</accession>
<keyword evidence="3" id="KW-1185">Reference proteome</keyword>
<proteinExistence type="predicted"/>
<organism evidence="2 3">
    <name type="scientific">Nitrospira defluvii</name>
    <dbReference type="NCBI Taxonomy" id="330214"/>
    <lineage>
        <taxon>Bacteria</taxon>
        <taxon>Pseudomonadati</taxon>
        <taxon>Nitrospirota</taxon>
        <taxon>Nitrospiria</taxon>
        <taxon>Nitrospirales</taxon>
        <taxon>Nitrospiraceae</taxon>
        <taxon>Nitrospira</taxon>
    </lineage>
</organism>
<evidence type="ECO:0000313" key="3">
    <source>
        <dbReference type="Proteomes" id="UP000001660"/>
    </source>
</evidence>
<dbReference type="Proteomes" id="UP000001660">
    <property type="component" value="Chromosome"/>
</dbReference>